<dbReference type="EMBL" id="JXTC01000024">
    <property type="protein sequence ID" value="PON98438.1"/>
    <property type="molecule type" value="Genomic_DNA"/>
</dbReference>
<proteinExistence type="predicted"/>
<organism evidence="1 2">
    <name type="scientific">Trema orientale</name>
    <name type="common">Charcoal tree</name>
    <name type="synonym">Celtis orientalis</name>
    <dbReference type="NCBI Taxonomy" id="63057"/>
    <lineage>
        <taxon>Eukaryota</taxon>
        <taxon>Viridiplantae</taxon>
        <taxon>Streptophyta</taxon>
        <taxon>Embryophyta</taxon>
        <taxon>Tracheophyta</taxon>
        <taxon>Spermatophyta</taxon>
        <taxon>Magnoliopsida</taxon>
        <taxon>eudicotyledons</taxon>
        <taxon>Gunneridae</taxon>
        <taxon>Pentapetalae</taxon>
        <taxon>rosids</taxon>
        <taxon>fabids</taxon>
        <taxon>Rosales</taxon>
        <taxon>Cannabaceae</taxon>
        <taxon>Trema</taxon>
    </lineage>
</organism>
<evidence type="ECO:0000313" key="2">
    <source>
        <dbReference type="Proteomes" id="UP000237000"/>
    </source>
</evidence>
<dbReference type="InterPro" id="IPR015813">
    <property type="entry name" value="Pyrv/PenolPyrv_kinase-like_dom"/>
</dbReference>
<dbReference type="GO" id="GO:0048046">
    <property type="term" value="C:apoplast"/>
    <property type="evidence" value="ECO:0007669"/>
    <property type="project" value="TreeGrafter"/>
</dbReference>
<gene>
    <name evidence="1" type="ORF">TorRG33x02_056720</name>
</gene>
<sequence length="78" mass="8675">MTTTPSDVLIVELLQRECHVKNPLRVIPLFEKLADLKAARPCDFGTTILSRLAQEQLIKVAKPYGVKLTMFHGRGGTV</sequence>
<name>A0A2P5FKW3_TREOI</name>
<dbReference type="AlphaFoldDB" id="A0A2P5FKW3"/>
<dbReference type="GO" id="GO:0006099">
    <property type="term" value="P:tricarboxylic acid cycle"/>
    <property type="evidence" value="ECO:0007669"/>
    <property type="project" value="InterPro"/>
</dbReference>
<keyword evidence="1" id="KW-0670">Pyruvate</keyword>
<evidence type="ECO:0000313" key="1">
    <source>
        <dbReference type="EMBL" id="PON98438.1"/>
    </source>
</evidence>
<dbReference type="SUPFAM" id="SSF51621">
    <property type="entry name" value="Phosphoenolpyruvate/pyruvate domain"/>
    <property type="match status" value="1"/>
</dbReference>
<dbReference type="GO" id="GO:0015977">
    <property type="term" value="P:carbon fixation"/>
    <property type="evidence" value="ECO:0007669"/>
    <property type="project" value="InterPro"/>
</dbReference>
<dbReference type="InterPro" id="IPR021135">
    <property type="entry name" value="PEP_COase"/>
</dbReference>
<reference evidence="2" key="1">
    <citation type="submission" date="2016-06" db="EMBL/GenBank/DDBJ databases">
        <title>Parallel loss of symbiosis genes in relatives of nitrogen-fixing non-legume Parasponia.</title>
        <authorList>
            <person name="Van Velzen R."/>
            <person name="Holmer R."/>
            <person name="Bu F."/>
            <person name="Rutten L."/>
            <person name="Van Zeijl A."/>
            <person name="Liu W."/>
            <person name="Santuari L."/>
            <person name="Cao Q."/>
            <person name="Sharma T."/>
            <person name="Shen D."/>
            <person name="Roswanjaya Y."/>
            <person name="Wardhani T."/>
            <person name="Kalhor M.S."/>
            <person name="Jansen J."/>
            <person name="Van den Hoogen J."/>
            <person name="Gungor B."/>
            <person name="Hartog M."/>
            <person name="Hontelez J."/>
            <person name="Verver J."/>
            <person name="Yang W.-C."/>
            <person name="Schijlen E."/>
            <person name="Repin R."/>
            <person name="Schilthuizen M."/>
            <person name="Schranz E."/>
            <person name="Heidstra R."/>
            <person name="Miyata K."/>
            <person name="Fedorova E."/>
            <person name="Kohlen W."/>
            <person name="Bisseling T."/>
            <person name="Smit S."/>
            <person name="Geurts R."/>
        </authorList>
    </citation>
    <scope>NUCLEOTIDE SEQUENCE [LARGE SCALE GENOMIC DNA]</scope>
    <source>
        <strain evidence="2">cv. RG33-2</strain>
    </source>
</reference>
<protein>
    <submittedName>
        <fullName evidence="1">Phosphoenolpyruvate carboxylase</fullName>
    </submittedName>
</protein>
<dbReference type="InParanoid" id="A0A2P5FKW3"/>
<dbReference type="STRING" id="63057.A0A2P5FKW3"/>
<dbReference type="GO" id="GO:0048366">
    <property type="term" value="P:leaf development"/>
    <property type="evidence" value="ECO:0007669"/>
    <property type="project" value="TreeGrafter"/>
</dbReference>
<dbReference type="Pfam" id="PF00311">
    <property type="entry name" value="PEPcase"/>
    <property type="match status" value="2"/>
</dbReference>
<keyword evidence="2" id="KW-1185">Reference proteome</keyword>
<dbReference type="PANTHER" id="PTHR30523">
    <property type="entry name" value="PHOSPHOENOLPYRUVATE CARBOXYLASE"/>
    <property type="match status" value="1"/>
</dbReference>
<comment type="caution">
    <text evidence="1">The sequence shown here is derived from an EMBL/GenBank/DDBJ whole genome shotgun (WGS) entry which is preliminary data.</text>
</comment>
<dbReference type="OrthoDB" id="1677352at2759"/>
<dbReference type="GO" id="GO:0005829">
    <property type="term" value="C:cytosol"/>
    <property type="evidence" value="ECO:0007669"/>
    <property type="project" value="TreeGrafter"/>
</dbReference>
<accession>A0A2P5FKW3</accession>
<dbReference type="GO" id="GO:0009507">
    <property type="term" value="C:chloroplast"/>
    <property type="evidence" value="ECO:0007669"/>
    <property type="project" value="TreeGrafter"/>
</dbReference>
<dbReference type="GO" id="GO:0008964">
    <property type="term" value="F:phosphoenolpyruvate carboxylase activity"/>
    <property type="evidence" value="ECO:0007669"/>
    <property type="project" value="InterPro"/>
</dbReference>
<dbReference type="Proteomes" id="UP000237000">
    <property type="component" value="Unassembled WGS sequence"/>
</dbReference>
<dbReference type="PANTHER" id="PTHR30523:SF33">
    <property type="entry name" value="PHOSPHOENOLPYRUVATE CARBOXYLASE 3"/>
    <property type="match status" value="1"/>
</dbReference>